<dbReference type="Proteomes" id="UP001256400">
    <property type="component" value="Chromosome"/>
</dbReference>
<evidence type="ECO:0000313" key="1">
    <source>
        <dbReference type="EMBL" id="WND06969.1"/>
    </source>
</evidence>
<organism evidence="1 2">
    <name type="scientific">Acinetobacter soli</name>
    <dbReference type="NCBI Taxonomy" id="487316"/>
    <lineage>
        <taxon>Bacteria</taxon>
        <taxon>Pseudomonadati</taxon>
        <taxon>Pseudomonadota</taxon>
        <taxon>Gammaproteobacteria</taxon>
        <taxon>Moraxellales</taxon>
        <taxon>Moraxellaceae</taxon>
        <taxon>Acinetobacter</taxon>
    </lineage>
</organism>
<proteinExistence type="predicted"/>
<sequence length="296" mass="34265">MMEKSNLIIYFIISLLISLLVTACQPAPKKLEKNSMNQPPYSLHFGQQGFKDFAQHQLNRSESHPSGAGFKELDFTPSNLGKIKIENGVNSLLIDHVFSVLGTSFNPDDGIQKLRINSGLNKEEFVTPEHAYQGYVELMKRINQAGWKVYIARYNPRIAKIDNIRYLMESGYVIDPSYIFSYEEWQKIISESVGNSIGYRLYANGILLNLDIDQTKKIEDGKEQYIVRYAFETARYNQRNLISDAYKMTPQELEQAFKQEVLRAEKSREMDEKEAIENGYRIDKDYVDPDVWPFVK</sequence>
<dbReference type="PROSITE" id="PS51257">
    <property type="entry name" value="PROKAR_LIPOPROTEIN"/>
    <property type="match status" value="1"/>
</dbReference>
<name>A0AB38Z0G7_9GAMM</name>
<evidence type="ECO:0008006" key="3">
    <source>
        <dbReference type="Google" id="ProtNLM"/>
    </source>
</evidence>
<accession>A0AB38Z0G7</accession>
<protein>
    <recommendedName>
        <fullName evidence="3">Lipoprotein</fullName>
    </recommendedName>
</protein>
<gene>
    <name evidence="1" type="ORF">RHP80_07535</name>
</gene>
<evidence type="ECO:0000313" key="2">
    <source>
        <dbReference type="Proteomes" id="UP001256400"/>
    </source>
</evidence>
<dbReference type="EMBL" id="CP134206">
    <property type="protein sequence ID" value="WND06969.1"/>
    <property type="molecule type" value="Genomic_DNA"/>
</dbReference>
<dbReference type="AlphaFoldDB" id="A0AB38Z0G7"/>
<dbReference type="RefSeq" id="WP_081406478.1">
    <property type="nucleotide sequence ID" value="NZ_BKFD01000009.1"/>
</dbReference>
<reference evidence="1" key="1">
    <citation type="submission" date="2023-09" db="EMBL/GenBank/DDBJ databases">
        <title>Acinetobacter soli.</title>
        <authorList>
            <person name="Kim B."/>
            <person name="Kim D."/>
            <person name="Park D."/>
        </authorList>
    </citation>
    <scope>NUCLEOTIDE SEQUENCE</scope>
    <source>
        <strain evidence="1">2023.05</strain>
    </source>
</reference>